<reference evidence="5 6" key="1">
    <citation type="journal article" date="2016" name="Genome Biol. Evol.">
        <title>Divergent and convergent evolution of fungal pathogenicity.</title>
        <authorList>
            <person name="Shang Y."/>
            <person name="Xiao G."/>
            <person name="Zheng P."/>
            <person name="Cen K."/>
            <person name="Zhan S."/>
            <person name="Wang C."/>
        </authorList>
    </citation>
    <scope>NUCLEOTIDE SEQUENCE [LARGE SCALE GENOMIC DNA]</scope>
    <source>
        <strain evidence="5 6">RCEF 264</strain>
    </source>
</reference>
<protein>
    <submittedName>
        <fullName evidence="5">Peptidase C48, SUMO/Sentrin/Ubl1</fullName>
    </submittedName>
</protein>
<feature type="domain" description="Ubiquitin-like protease family profile" evidence="4">
    <location>
        <begin position="1"/>
        <end position="115"/>
    </location>
</feature>
<dbReference type="OrthoDB" id="4161428at2759"/>
<evidence type="ECO:0000313" key="6">
    <source>
        <dbReference type="Proteomes" id="UP000076874"/>
    </source>
</evidence>
<evidence type="ECO:0000313" key="5">
    <source>
        <dbReference type="EMBL" id="OAA64754.1"/>
    </source>
</evidence>
<organism evidence="5 6">
    <name type="scientific">Niveomyces insectorum RCEF 264</name>
    <dbReference type="NCBI Taxonomy" id="1081102"/>
    <lineage>
        <taxon>Eukaryota</taxon>
        <taxon>Fungi</taxon>
        <taxon>Dikarya</taxon>
        <taxon>Ascomycota</taxon>
        <taxon>Pezizomycotina</taxon>
        <taxon>Sordariomycetes</taxon>
        <taxon>Hypocreomycetidae</taxon>
        <taxon>Hypocreales</taxon>
        <taxon>Cordycipitaceae</taxon>
        <taxon>Niveomyces</taxon>
    </lineage>
</organism>
<dbReference type="AlphaFoldDB" id="A0A167XB70"/>
<dbReference type="GO" id="GO:0006508">
    <property type="term" value="P:proteolysis"/>
    <property type="evidence" value="ECO:0007669"/>
    <property type="project" value="UniProtKB-KW"/>
</dbReference>
<dbReference type="InterPro" id="IPR003653">
    <property type="entry name" value="Peptidase_C48_C"/>
</dbReference>
<keyword evidence="2" id="KW-0645">Protease</keyword>
<keyword evidence="3" id="KW-0378">Hydrolase</keyword>
<dbReference type="SUPFAM" id="SSF51197">
    <property type="entry name" value="Clavaminate synthase-like"/>
    <property type="match status" value="1"/>
</dbReference>
<dbReference type="InterPro" id="IPR038765">
    <property type="entry name" value="Papain-like_cys_pep_sf"/>
</dbReference>
<dbReference type="GO" id="GO:0019783">
    <property type="term" value="F:ubiquitin-like protein peptidase activity"/>
    <property type="evidence" value="ECO:0007669"/>
    <property type="project" value="UniProtKB-ARBA"/>
</dbReference>
<evidence type="ECO:0000259" key="4">
    <source>
        <dbReference type="PROSITE" id="PS50600"/>
    </source>
</evidence>
<dbReference type="SUPFAM" id="SSF54001">
    <property type="entry name" value="Cysteine proteinases"/>
    <property type="match status" value="1"/>
</dbReference>
<evidence type="ECO:0000256" key="1">
    <source>
        <dbReference type="ARBA" id="ARBA00005234"/>
    </source>
</evidence>
<dbReference type="PROSITE" id="PS50600">
    <property type="entry name" value="ULP_PROTEASE"/>
    <property type="match status" value="1"/>
</dbReference>
<comment type="caution">
    <text evidence="5">The sequence shown here is derived from an EMBL/GenBank/DDBJ whole genome shotgun (WGS) entry which is preliminary data.</text>
</comment>
<sequence length="557" mass="63163">MVSAYLQVLEREHFFLTTLSDGESIQWSAPTAADLKYIFVLACEDANWYTIVVSCAAKRIVVFDHLARYHFPVLDILTKHLLSLRIEDCTHFWTTPIQNDIEDSSIFVLSFAESMLDRLESSDECLQAGCGMFLDTDPTISPCHYNLYTAQTDFEIEFSPHHLDKCIQAWRGTHASLVSLGAMDILIDNYQKRQTSAINRVLARVSEQLERPCRARLKKDLMLYDNIIGRTVTGTAVSAAQFLDLQTGDFLICSHAEVVQILATRPLRVPIFIPKTLSGYNNDWGVPKESLEDYLELLRTYATLDAHYLDVDDVNCQPLSKRACDVIDDFQKGDKGPINLLNLQGPAKSPPRCILGPRFSILETVYENYQAGKRLQTLHHDLSASSRFNILGSAGSFSLPHIDHHGVITSVFCEKGEKLWILWPNLGVEDVKKWAETDSDPESAPVGIFLEEGDLLLQPAGTIHAPTSVTDCWMTGTMHWDARDLVTSMRLTELELRYRHTTNEDPAKEFRGKIDTIEALWRGKQGPWPWPEEGVEEFSRLLQSIRGLLAKKRRHRK</sequence>
<accession>A0A167XB70</accession>
<evidence type="ECO:0000256" key="3">
    <source>
        <dbReference type="ARBA" id="ARBA00022801"/>
    </source>
</evidence>
<dbReference type="Gene3D" id="2.60.120.650">
    <property type="entry name" value="Cupin"/>
    <property type="match status" value="1"/>
</dbReference>
<dbReference type="Proteomes" id="UP000076874">
    <property type="component" value="Unassembled WGS sequence"/>
</dbReference>
<dbReference type="Gene3D" id="3.40.395.10">
    <property type="entry name" value="Adenoviral Proteinase, Chain A"/>
    <property type="match status" value="1"/>
</dbReference>
<evidence type="ECO:0000256" key="2">
    <source>
        <dbReference type="ARBA" id="ARBA00022670"/>
    </source>
</evidence>
<dbReference type="EMBL" id="AZHD01000004">
    <property type="protein sequence ID" value="OAA64754.1"/>
    <property type="molecule type" value="Genomic_DNA"/>
</dbReference>
<dbReference type="GO" id="GO:0008234">
    <property type="term" value="F:cysteine-type peptidase activity"/>
    <property type="evidence" value="ECO:0007669"/>
    <property type="project" value="InterPro"/>
</dbReference>
<gene>
    <name evidence="5" type="ORF">SPI_03401</name>
</gene>
<keyword evidence="6" id="KW-1185">Reference proteome</keyword>
<comment type="similarity">
    <text evidence="1">Belongs to the peptidase C48 family.</text>
</comment>
<name>A0A167XB70_9HYPO</name>
<dbReference type="STRING" id="1081102.A0A167XB70"/>
<proteinExistence type="inferred from homology"/>